<organism evidence="1 2">
    <name type="scientific">Lindgomyces ingoldianus</name>
    <dbReference type="NCBI Taxonomy" id="673940"/>
    <lineage>
        <taxon>Eukaryota</taxon>
        <taxon>Fungi</taxon>
        <taxon>Dikarya</taxon>
        <taxon>Ascomycota</taxon>
        <taxon>Pezizomycotina</taxon>
        <taxon>Dothideomycetes</taxon>
        <taxon>Pleosporomycetidae</taxon>
        <taxon>Pleosporales</taxon>
        <taxon>Lindgomycetaceae</taxon>
        <taxon>Lindgomyces</taxon>
    </lineage>
</organism>
<protein>
    <submittedName>
        <fullName evidence="1">Uncharacterized protein</fullName>
    </submittedName>
</protein>
<name>A0ACB6Q8X1_9PLEO</name>
<sequence length="825" mass="91167">MSHGSGTRPVMGGATQPRFPQTASWNMFEIARVPYEATLGLLARYMAGRVNPYTGAVVQCMSSQFWLSRHGRQNIESAISSLNVVGSAGDVLEFGFAIEDVIRSFSKTEAGATGLALCAALKECYHDDIAIDVLLEMARLCKASPEFMPTSSHWKDWLTACAGVLAVTDFPRRAEHLMQLPNSNQRLGVYQRFEGLPKALRSCSSPQSIAKCLFALASITRNELEAVTFVGGADAGWLAAVAEWFFELRVTMEKSDGEMFYCNHTDPDSVQVKIVFQDNAEQTSTSLQCVGRAYILEDVSRILDGSLSPSAVVVSGRLDWKEALTRTFQLDFEELMNIPNTFGELLGSASRIFKALAEGHSSFPDLIKLACTGYSDDSFGPGLVASTLQWFPELKKLKKYMQEGVRYDLKKARKTYEFCISKIRSHCGCRTCQSTSTGFEFADKRGSSAIPSHSVSADGDEMLTDSGSHQSLETDPEDDWDPDQFCQVIIAETIIYLSRVLGSVFLESDALLPVRSGLARAYGRQLNQRRSAHLGRGTIEAIGQIAFCLDFDNNFSISMQEGYEEAVEIRLHSVLEIFSGQRALSSSISLSAASNNRIVAFLGVLREPSVDQNAVARIHVVPGRIYHEKKRYEALVDRALLKRPASNFGEVEQIARTNQSFWQTTLRARESSHGLECLLDFGSQKDYDNSSIHQIVSVGPSRLAVVLASRRGLVSCKWARAAYRGKPPSGPSCISKRSNYLLSPNEAQEAWQMNPHHVEIQNKAISIIRPTTNDTAIAMIASVANLDPECSLYLVSSECLQCCVETAIQVDRPERSRFCFIYLPC</sequence>
<accession>A0ACB6Q8X1</accession>
<evidence type="ECO:0000313" key="1">
    <source>
        <dbReference type="EMBL" id="KAF2463384.1"/>
    </source>
</evidence>
<dbReference type="Proteomes" id="UP000799755">
    <property type="component" value="Unassembled WGS sequence"/>
</dbReference>
<reference evidence="1" key="1">
    <citation type="journal article" date="2020" name="Stud. Mycol.">
        <title>101 Dothideomycetes genomes: a test case for predicting lifestyles and emergence of pathogens.</title>
        <authorList>
            <person name="Haridas S."/>
            <person name="Albert R."/>
            <person name="Binder M."/>
            <person name="Bloem J."/>
            <person name="Labutti K."/>
            <person name="Salamov A."/>
            <person name="Andreopoulos B."/>
            <person name="Baker S."/>
            <person name="Barry K."/>
            <person name="Bills G."/>
            <person name="Bluhm B."/>
            <person name="Cannon C."/>
            <person name="Castanera R."/>
            <person name="Culley D."/>
            <person name="Daum C."/>
            <person name="Ezra D."/>
            <person name="Gonzalez J."/>
            <person name="Henrissat B."/>
            <person name="Kuo A."/>
            <person name="Liang C."/>
            <person name="Lipzen A."/>
            <person name="Lutzoni F."/>
            <person name="Magnuson J."/>
            <person name="Mondo S."/>
            <person name="Nolan M."/>
            <person name="Ohm R."/>
            <person name="Pangilinan J."/>
            <person name="Park H.-J."/>
            <person name="Ramirez L."/>
            <person name="Alfaro M."/>
            <person name="Sun H."/>
            <person name="Tritt A."/>
            <person name="Yoshinaga Y."/>
            <person name="Zwiers L.-H."/>
            <person name="Turgeon B."/>
            <person name="Goodwin S."/>
            <person name="Spatafora J."/>
            <person name="Crous P."/>
            <person name="Grigoriev I."/>
        </authorList>
    </citation>
    <scope>NUCLEOTIDE SEQUENCE</scope>
    <source>
        <strain evidence="1">ATCC 200398</strain>
    </source>
</reference>
<dbReference type="EMBL" id="MU003551">
    <property type="protein sequence ID" value="KAF2463384.1"/>
    <property type="molecule type" value="Genomic_DNA"/>
</dbReference>
<evidence type="ECO:0000313" key="2">
    <source>
        <dbReference type="Proteomes" id="UP000799755"/>
    </source>
</evidence>
<proteinExistence type="predicted"/>
<keyword evidence="2" id="KW-1185">Reference proteome</keyword>
<gene>
    <name evidence="1" type="ORF">BDR25DRAFT_114406</name>
</gene>
<comment type="caution">
    <text evidence="1">The sequence shown here is derived from an EMBL/GenBank/DDBJ whole genome shotgun (WGS) entry which is preliminary data.</text>
</comment>